<evidence type="ECO:0000256" key="1">
    <source>
        <dbReference type="ARBA" id="ARBA00023284"/>
    </source>
</evidence>
<reference evidence="2" key="1">
    <citation type="submission" date="2025-08" db="UniProtKB">
        <authorList>
            <consortium name="Ensembl"/>
        </authorList>
    </citation>
    <scope>IDENTIFICATION</scope>
</reference>
<accession>A0A8D0ADQ9</accession>
<keyword evidence="1" id="KW-0676">Redox-active center</keyword>
<protein>
    <submittedName>
        <fullName evidence="2">Uncharacterized protein</fullName>
    </submittedName>
</protein>
<dbReference type="InterPro" id="IPR011893">
    <property type="entry name" value="Selenoprotein_Rdx-typ"/>
</dbReference>
<dbReference type="NCBIfam" id="TIGR02174">
    <property type="entry name" value="CXXU_selWTH"/>
    <property type="match status" value="1"/>
</dbReference>
<reference evidence="2" key="2">
    <citation type="submission" date="2025-09" db="UniProtKB">
        <authorList>
            <consortium name="Ensembl"/>
        </authorList>
    </citation>
    <scope>IDENTIFICATION</scope>
</reference>
<proteinExistence type="predicted"/>
<dbReference type="Ensembl" id="ENSSLUT00000056618.1">
    <property type="protein sequence ID" value="ENSSLUP00000055008.1"/>
    <property type="gene ID" value="ENSSLUG00000023738.1"/>
</dbReference>
<keyword evidence="3" id="KW-1185">Reference proteome</keyword>
<organism evidence="2 3">
    <name type="scientific">Sander lucioperca</name>
    <name type="common">Pike-perch</name>
    <name type="synonym">Perca lucioperca</name>
    <dbReference type="NCBI Taxonomy" id="283035"/>
    <lineage>
        <taxon>Eukaryota</taxon>
        <taxon>Metazoa</taxon>
        <taxon>Chordata</taxon>
        <taxon>Craniata</taxon>
        <taxon>Vertebrata</taxon>
        <taxon>Euteleostomi</taxon>
        <taxon>Actinopterygii</taxon>
        <taxon>Neopterygii</taxon>
        <taxon>Teleostei</taxon>
        <taxon>Neoteleostei</taxon>
        <taxon>Acanthomorphata</taxon>
        <taxon>Eupercaria</taxon>
        <taxon>Perciformes</taxon>
        <taxon>Percoidei</taxon>
        <taxon>Percidae</taxon>
        <taxon>Luciopercinae</taxon>
        <taxon>Sander</taxon>
    </lineage>
</organism>
<sequence length="77" mass="8707">VVVVVHGIARHCRAFIFIFAVSYTPTGSFEVSVNDKLVYSKLKTGSFPNPNEVSVLIQYPLLFFKVSYYLQYGIKSI</sequence>
<dbReference type="Proteomes" id="UP000694568">
    <property type="component" value="Unplaced"/>
</dbReference>
<dbReference type="SUPFAM" id="SSF52833">
    <property type="entry name" value="Thioredoxin-like"/>
    <property type="match status" value="1"/>
</dbReference>
<evidence type="ECO:0000313" key="3">
    <source>
        <dbReference type="Proteomes" id="UP000694568"/>
    </source>
</evidence>
<name>A0A8D0ADQ9_SANLU</name>
<dbReference type="AlphaFoldDB" id="A0A8D0ADQ9"/>
<dbReference type="Gene3D" id="3.40.30.10">
    <property type="entry name" value="Glutaredoxin"/>
    <property type="match status" value="1"/>
</dbReference>
<evidence type="ECO:0000313" key="2">
    <source>
        <dbReference type="Ensembl" id="ENSSLUP00000055008.1"/>
    </source>
</evidence>
<dbReference type="InterPro" id="IPR036249">
    <property type="entry name" value="Thioredoxin-like_sf"/>
</dbReference>
<dbReference type="Pfam" id="PF10262">
    <property type="entry name" value="Rdx"/>
    <property type="match status" value="1"/>
</dbReference>